<organism evidence="1">
    <name type="scientific">Rhizophora mucronata</name>
    <name type="common">Asiatic mangrove</name>
    <dbReference type="NCBI Taxonomy" id="61149"/>
    <lineage>
        <taxon>Eukaryota</taxon>
        <taxon>Viridiplantae</taxon>
        <taxon>Streptophyta</taxon>
        <taxon>Embryophyta</taxon>
        <taxon>Tracheophyta</taxon>
        <taxon>Spermatophyta</taxon>
        <taxon>Magnoliopsida</taxon>
        <taxon>eudicotyledons</taxon>
        <taxon>Gunneridae</taxon>
        <taxon>Pentapetalae</taxon>
        <taxon>rosids</taxon>
        <taxon>fabids</taxon>
        <taxon>Malpighiales</taxon>
        <taxon>Rhizophoraceae</taxon>
        <taxon>Rhizophora</taxon>
    </lineage>
</organism>
<protein>
    <submittedName>
        <fullName evidence="1">Uncharacterized protein</fullName>
    </submittedName>
</protein>
<dbReference type="AlphaFoldDB" id="A0A2P2IRZ7"/>
<name>A0A2P2IRZ7_RHIMU</name>
<accession>A0A2P2IRZ7</accession>
<reference evidence="1" key="1">
    <citation type="submission" date="2018-02" db="EMBL/GenBank/DDBJ databases">
        <title>Rhizophora mucronata_Transcriptome.</title>
        <authorList>
            <person name="Meera S.P."/>
            <person name="Sreeshan A."/>
            <person name="Augustine A."/>
        </authorList>
    </citation>
    <scope>NUCLEOTIDE SEQUENCE</scope>
    <source>
        <tissue evidence="1">Leaf</tissue>
    </source>
</reference>
<sequence>MFSKLVAARVHSLFVVCYTGSRLM</sequence>
<dbReference type="EMBL" id="GGEC01003518">
    <property type="protein sequence ID" value="MBW84001.1"/>
    <property type="molecule type" value="Transcribed_RNA"/>
</dbReference>
<proteinExistence type="predicted"/>
<evidence type="ECO:0000313" key="1">
    <source>
        <dbReference type="EMBL" id="MBW84001.1"/>
    </source>
</evidence>